<dbReference type="InterPro" id="IPR018490">
    <property type="entry name" value="cNMP-bd_dom_sf"/>
</dbReference>
<evidence type="ECO:0000259" key="7">
    <source>
        <dbReference type="PROSITE" id="PS50801"/>
    </source>
</evidence>
<dbReference type="PANTHER" id="PTHR43310:SF2">
    <property type="entry name" value="SLC26A_SULP TRANSPORTER DOMAIN-CONTAINING PROTEIN"/>
    <property type="match status" value="1"/>
</dbReference>
<feature type="domain" description="STAS" evidence="7">
    <location>
        <begin position="524"/>
        <end position="633"/>
    </location>
</feature>
<keyword evidence="2 5" id="KW-0812">Transmembrane</keyword>
<dbReference type="Pfam" id="PF01740">
    <property type="entry name" value="STAS"/>
    <property type="match status" value="1"/>
</dbReference>
<dbReference type="InterPro" id="IPR002645">
    <property type="entry name" value="STAS_dom"/>
</dbReference>
<feature type="transmembrane region" description="Helical" evidence="5">
    <location>
        <begin position="200"/>
        <end position="224"/>
    </location>
</feature>
<feature type="transmembrane region" description="Helical" evidence="5">
    <location>
        <begin position="76"/>
        <end position="98"/>
    </location>
</feature>
<dbReference type="CDD" id="cd00038">
    <property type="entry name" value="CAP_ED"/>
    <property type="match status" value="1"/>
</dbReference>
<dbReference type="InterPro" id="IPR011547">
    <property type="entry name" value="SLC26A/SulP_dom"/>
</dbReference>
<feature type="transmembrane region" description="Helical" evidence="5">
    <location>
        <begin position="168"/>
        <end position="188"/>
    </location>
</feature>
<dbReference type="SMART" id="SM00100">
    <property type="entry name" value="cNMP"/>
    <property type="match status" value="1"/>
</dbReference>
<gene>
    <name evidence="8" type="ORF">D4A92_12535</name>
</gene>
<evidence type="ECO:0000256" key="3">
    <source>
        <dbReference type="ARBA" id="ARBA00022989"/>
    </source>
</evidence>
<keyword evidence="3 5" id="KW-1133">Transmembrane helix</keyword>
<evidence type="ECO:0000313" key="8">
    <source>
        <dbReference type="EMBL" id="QRF52203.1"/>
    </source>
</evidence>
<accession>A0ABX7EY81</accession>
<evidence type="ECO:0000313" key="9">
    <source>
        <dbReference type="Proteomes" id="UP000596351"/>
    </source>
</evidence>
<dbReference type="SUPFAM" id="SSF51206">
    <property type="entry name" value="cAMP-binding domain-like"/>
    <property type="match status" value="1"/>
</dbReference>
<dbReference type="InterPro" id="IPR000595">
    <property type="entry name" value="cNMP-bd_dom"/>
</dbReference>
<dbReference type="InterPro" id="IPR014710">
    <property type="entry name" value="RmlC-like_jellyroll"/>
</dbReference>
<protein>
    <submittedName>
        <fullName evidence="8">STAS domain-containing protein</fullName>
    </submittedName>
</protein>
<feature type="transmembrane region" description="Helical" evidence="5">
    <location>
        <begin position="265"/>
        <end position="287"/>
    </location>
</feature>
<dbReference type="Gene3D" id="3.30.750.24">
    <property type="entry name" value="STAS domain"/>
    <property type="match status" value="1"/>
</dbReference>
<feature type="transmembrane region" description="Helical" evidence="5">
    <location>
        <begin position="137"/>
        <end position="156"/>
    </location>
</feature>
<dbReference type="Pfam" id="PF00027">
    <property type="entry name" value="cNMP_binding"/>
    <property type="match status" value="1"/>
</dbReference>
<dbReference type="PROSITE" id="PS50801">
    <property type="entry name" value="STAS"/>
    <property type="match status" value="1"/>
</dbReference>
<evidence type="ECO:0000256" key="4">
    <source>
        <dbReference type="ARBA" id="ARBA00023136"/>
    </source>
</evidence>
<sequence length="792" mass="85400">MGRSGWSRCPSRQRRLPVDEPADIPAANAFSSAGKAVNIHNPAPAPDRKAAVDVVSRQRAWRYPVPSAARRHVAPVLFALIAGIDGLGTSIAFAALIFAGPLAAGFSMGVGVILLSSIVMALWIALRSRYPSSIGQVQEASIAILATAIAAATLQLELAPEEVKVATAFAILGSSAVVTGTVFWLFGLGRFGRLVRFMPYPVVAGFLAGSGWLLIQGAVMMIIGDRNLVDLLVRPEGQQAIANLYVAVVFSIVMVFAIRRSTSPLTMPLILIGGGLLFYGMLAVIGVESEQARAMQWLPAMSADQGFALPNPVEVVASADWSVVLHALPAIISVALLGMVGLLLNTSGLEVATRQEIDADAELRTTGIANIVAGGFGGAPGFTGLSMTLLANRMGAKARSVGIATALMLALMLPFAGELAGAMPTFVAAGLMIALGIELIQDWLWRTRTQLPRMEWLVVLAIPLGMAAFGFMGGMALGLALSIASFVYNYARLSVIRVNASLRERKSSIDRPPAENSLIELEGEQVQVLELQEFLFFGTAEQIIEAIRRRQQDRSRLSLRFVVIDFRRVSGMDAAAAATFVKIRNLLAGSEIELVFSSLSPEIEQALARNGIDFVSDPSVGRERDLDHALERCEERLIAAISREETWQDIEDYFAQTIGPSARLKDLVASMEEIRLQTGDRFIRAGEPGEDLFLLWTGRAKVEAVLANGKRLRLRTVKPGVVLGEIAIYRGGPRTADVVAEVPSTVYRLARRQLRYLEQADPELALLVHRLCATTLAERLTIANRVVQSLHE</sequence>
<dbReference type="InterPro" id="IPR052706">
    <property type="entry name" value="Membrane-Transporter-like"/>
</dbReference>
<dbReference type="InterPro" id="IPR036513">
    <property type="entry name" value="STAS_dom_sf"/>
</dbReference>
<keyword evidence="4 5" id="KW-0472">Membrane</keyword>
<proteinExistence type="predicted"/>
<evidence type="ECO:0000256" key="1">
    <source>
        <dbReference type="ARBA" id="ARBA00004141"/>
    </source>
</evidence>
<evidence type="ECO:0000256" key="5">
    <source>
        <dbReference type="SAM" id="Phobius"/>
    </source>
</evidence>
<feature type="transmembrane region" description="Helical" evidence="5">
    <location>
        <begin position="240"/>
        <end position="258"/>
    </location>
</feature>
<dbReference type="SUPFAM" id="SSF52091">
    <property type="entry name" value="SpoIIaa-like"/>
    <property type="match status" value="1"/>
</dbReference>
<dbReference type="Pfam" id="PF00916">
    <property type="entry name" value="Sulfate_transp"/>
    <property type="match status" value="1"/>
</dbReference>
<dbReference type="Gene3D" id="2.60.120.10">
    <property type="entry name" value="Jelly Rolls"/>
    <property type="match status" value="1"/>
</dbReference>
<dbReference type="InterPro" id="IPR018488">
    <property type="entry name" value="cNMP-bd_CS"/>
</dbReference>
<dbReference type="PROSITE" id="PS50042">
    <property type="entry name" value="CNMP_BINDING_3"/>
    <property type="match status" value="1"/>
</dbReference>
<feature type="transmembrane region" description="Helical" evidence="5">
    <location>
        <begin position="104"/>
        <end position="125"/>
    </location>
</feature>
<feature type="domain" description="Cyclic nucleotide-binding" evidence="6">
    <location>
        <begin position="664"/>
        <end position="757"/>
    </location>
</feature>
<dbReference type="EMBL" id="CP032405">
    <property type="protein sequence ID" value="QRF52203.1"/>
    <property type="molecule type" value="Genomic_DNA"/>
</dbReference>
<dbReference type="CDD" id="cd07042">
    <property type="entry name" value="STAS_SulP_like_sulfate_transporter"/>
    <property type="match status" value="1"/>
</dbReference>
<reference evidence="8 9" key="1">
    <citation type="submission" date="2018-09" db="EMBL/GenBank/DDBJ databases">
        <title>Rhizobium sp. MAE2-X.</title>
        <authorList>
            <person name="Lee Y."/>
            <person name="Jeon C.O."/>
        </authorList>
    </citation>
    <scope>NUCLEOTIDE SEQUENCE [LARGE SCALE GENOMIC DNA]</scope>
    <source>
        <strain evidence="8 9">MAE2-X</strain>
    </source>
</reference>
<feature type="transmembrane region" description="Helical" evidence="5">
    <location>
        <begin position="323"/>
        <end position="344"/>
    </location>
</feature>
<dbReference type="PANTHER" id="PTHR43310">
    <property type="entry name" value="SULFATE TRANSPORTER YBAR-RELATED"/>
    <property type="match status" value="1"/>
</dbReference>
<keyword evidence="9" id="KW-1185">Reference proteome</keyword>
<evidence type="ECO:0000259" key="6">
    <source>
        <dbReference type="PROSITE" id="PS50042"/>
    </source>
</evidence>
<feature type="transmembrane region" description="Helical" evidence="5">
    <location>
        <begin position="426"/>
        <end position="445"/>
    </location>
</feature>
<name>A0ABX7EY81_9HYPH</name>
<dbReference type="PROSITE" id="PS00889">
    <property type="entry name" value="CNMP_BINDING_2"/>
    <property type="match status" value="1"/>
</dbReference>
<feature type="transmembrane region" description="Helical" evidence="5">
    <location>
        <begin position="457"/>
        <end position="488"/>
    </location>
</feature>
<organism evidence="8 9">
    <name type="scientific">Rhizobium rosettiformans</name>
    <dbReference type="NCBI Taxonomy" id="1368430"/>
    <lineage>
        <taxon>Bacteria</taxon>
        <taxon>Pseudomonadati</taxon>
        <taxon>Pseudomonadota</taxon>
        <taxon>Alphaproteobacteria</taxon>
        <taxon>Hyphomicrobiales</taxon>
        <taxon>Rhizobiaceae</taxon>
        <taxon>Rhizobium/Agrobacterium group</taxon>
        <taxon>Rhizobium</taxon>
    </lineage>
</organism>
<comment type="subcellular location">
    <subcellularLocation>
        <location evidence="1">Membrane</location>
        <topology evidence="1">Multi-pass membrane protein</topology>
    </subcellularLocation>
</comment>
<evidence type="ECO:0000256" key="2">
    <source>
        <dbReference type="ARBA" id="ARBA00022692"/>
    </source>
</evidence>
<dbReference type="Proteomes" id="UP000596351">
    <property type="component" value="Chromosome"/>
</dbReference>